<evidence type="ECO:0000256" key="6">
    <source>
        <dbReference type="ARBA" id="ARBA00022764"/>
    </source>
</evidence>
<evidence type="ECO:0000256" key="7">
    <source>
        <dbReference type="ARBA" id="ARBA00022982"/>
    </source>
</evidence>
<keyword evidence="4" id="KW-0349">Heme</keyword>
<dbReference type="Gene3D" id="1.10.1130.10">
    <property type="entry name" value="Flavocytochrome C3, Chain A"/>
    <property type="match status" value="1"/>
</dbReference>
<keyword evidence="12" id="KW-1185">Reference proteome</keyword>
<feature type="chain" id="PRO_5046605970" evidence="9">
    <location>
        <begin position="25"/>
        <end position="117"/>
    </location>
</feature>
<gene>
    <name evidence="11" type="ORF">RGE70_10450</name>
</gene>
<dbReference type="InterPro" id="IPR012286">
    <property type="entry name" value="Tetrahaem_cytochrome"/>
</dbReference>
<reference evidence="11 12" key="1">
    <citation type="submission" date="2023-10" db="EMBL/GenBank/DDBJ databases">
        <title>Complete genome sequence of Shewanella sp. DAU334.</title>
        <authorList>
            <person name="Lee Y.-S."/>
            <person name="Jeong H.-R."/>
            <person name="Hwang E.-J."/>
            <person name="Choi Y.-L."/>
            <person name="Kim G.-D."/>
        </authorList>
    </citation>
    <scope>NUCLEOTIDE SEQUENCE [LARGE SCALE GENOMIC DNA]</scope>
    <source>
        <strain evidence="11 12">DAU334</strain>
    </source>
</reference>
<evidence type="ECO:0000313" key="12">
    <source>
        <dbReference type="Proteomes" id="UP001529491"/>
    </source>
</evidence>
<evidence type="ECO:0000256" key="9">
    <source>
        <dbReference type="SAM" id="SignalP"/>
    </source>
</evidence>
<feature type="signal peptide" evidence="9">
    <location>
        <begin position="1"/>
        <end position="24"/>
    </location>
</feature>
<evidence type="ECO:0000259" key="10">
    <source>
        <dbReference type="Pfam" id="PF14537"/>
    </source>
</evidence>
<evidence type="ECO:0000256" key="3">
    <source>
        <dbReference type="ARBA" id="ARBA00022448"/>
    </source>
</evidence>
<evidence type="ECO:0000256" key="2">
    <source>
        <dbReference type="ARBA" id="ARBA00004418"/>
    </source>
</evidence>
<name>A0ABZ0JUE0_9GAMM</name>
<organism evidence="11 12">
    <name type="scientific">Shewanella youngdeokensis</name>
    <dbReference type="NCBI Taxonomy" id="2999068"/>
    <lineage>
        <taxon>Bacteria</taxon>
        <taxon>Pseudomonadati</taxon>
        <taxon>Pseudomonadota</taxon>
        <taxon>Gammaproteobacteria</taxon>
        <taxon>Alteromonadales</taxon>
        <taxon>Shewanellaceae</taxon>
        <taxon>Shewanella</taxon>
    </lineage>
</organism>
<protein>
    <submittedName>
        <fullName evidence="11">Cytochrome c3 family protein</fullName>
    </submittedName>
</protein>
<comment type="subcellular location">
    <subcellularLocation>
        <location evidence="2">Periplasm</location>
    </subcellularLocation>
</comment>
<evidence type="ECO:0000256" key="5">
    <source>
        <dbReference type="ARBA" id="ARBA00022723"/>
    </source>
</evidence>
<dbReference type="RefSeq" id="WP_310471390.1">
    <property type="nucleotide sequence ID" value="NZ_CP136522.1"/>
</dbReference>
<dbReference type="Proteomes" id="UP001529491">
    <property type="component" value="Chromosome"/>
</dbReference>
<keyword evidence="5" id="KW-0479">Metal-binding</keyword>
<dbReference type="InterPro" id="IPR036280">
    <property type="entry name" value="Multihaem_cyt_sf"/>
</dbReference>
<keyword evidence="6" id="KW-0574">Periplasm</keyword>
<keyword evidence="3" id="KW-0813">Transport</keyword>
<evidence type="ECO:0000313" key="11">
    <source>
        <dbReference type="EMBL" id="WOT03766.1"/>
    </source>
</evidence>
<proteinExistence type="predicted"/>
<evidence type="ECO:0000256" key="4">
    <source>
        <dbReference type="ARBA" id="ARBA00022617"/>
    </source>
</evidence>
<feature type="domain" description="Tetrahaem cytochrome" evidence="10">
    <location>
        <begin position="33"/>
        <end position="110"/>
    </location>
</feature>
<dbReference type="SUPFAM" id="SSF48695">
    <property type="entry name" value="Multiheme cytochromes"/>
    <property type="match status" value="1"/>
</dbReference>
<accession>A0ABZ0JUE0</accession>
<dbReference type="EMBL" id="CP136522">
    <property type="protein sequence ID" value="WOT03766.1"/>
    <property type="molecule type" value="Genomic_DNA"/>
</dbReference>
<evidence type="ECO:0000256" key="8">
    <source>
        <dbReference type="ARBA" id="ARBA00023004"/>
    </source>
</evidence>
<keyword evidence="9" id="KW-0732">Signal</keyword>
<dbReference type="Pfam" id="PF14537">
    <property type="entry name" value="Cytochrom_c3_2"/>
    <property type="match status" value="1"/>
</dbReference>
<keyword evidence="7" id="KW-0249">Electron transport</keyword>
<keyword evidence="8" id="KW-0408">Iron</keyword>
<comment type="cofactor">
    <cofactor evidence="1">
        <name>heme c</name>
        <dbReference type="ChEBI" id="CHEBI:61717"/>
    </cofactor>
</comment>
<evidence type="ECO:0000256" key="1">
    <source>
        <dbReference type="ARBA" id="ARBA00001926"/>
    </source>
</evidence>
<sequence>MKKLRLHNIILSLALSFFVSGAMAEDSKLLDETHAAMGITCNDCHVTDKREPVKMNVCTECHDTKGLAADTKDVQPTNPHDNRHFSTETDCMKCHNQHKESENYCIGCHERFNFVTP</sequence>